<keyword evidence="6 8" id="KW-0067">ATP-binding</keyword>
<keyword evidence="5 8" id="KW-0418">Kinase</keyword>
<dbReference type="GO" id="GO:0005524">
    <property type="term" value="F:ATP binding"/>
    <property type="evidence" value="ECO:0007669"/>
    <property type="project" value="UniProtKB-KW"/>
</dbReference>
<dbReference type="CDD" id="cd05153">
    <property type="entry name" value="HomoserineK_II"/>
    <property type="match status" value="1"/>
</dbReference>
<keyword evidence="3 8" id="KW-0791">Threonine biosynthesis</keyword>
<proteinExistence type="inferred from homology"/>
<protein>
    <recommendedName>
        <fullName evidence="8 9">Homoserine kinase</fullName>
        <shortName evidence="8">HK</shortName>
        <shortName evidence="8">HSK</shortName>
        <ecNumber evidence="8 9">2.7.1.39</ecNumber>
    </recommendedName>
</protein>
<feature type="domain" description="Aminoglycoside phosphotransferase" evidence="10">
    <location>
        <begin position="27"/>
        <end position="253"/>
    </location>
</feature>
<comment type="pathway">
    <text evidence="8">Amino-acid biosynthesis; L-threonine biosynthesis; L-threonine from L-aspartate: step 4/5.</text>
</comment>
<dbReference type="NCBIfam" id="NF003558">
    <property type="entry name" value="PRK05231.1"/>
    <property type="match status" value="1"/>
</dbReference>
<evidence type="ECO:0000256" key="8">
    <source>
        <dbReference type="HAMAP-Rule" id="MF_00301"/>
    </source>
</evidence>
<dbReference type="InterPro" id="IPR050249">
    <property type="entry name" value="Pseudomonas-type_ThrB"/>
</dbReference>
<reference evidence="11 12" key="1">
    <citation type="submission" date="2019-12" db="EMBL/GenBank/DDBJ databases">
        <title>Neisseriaceae gen. nov. sp. Genome sequencing and assembly.</title>
        <authorList>
            <person name="Liu Z."/>
            <person name="Li A."/>
        </authorList>
    </citation>
    <scope>NUCLEOTIDE SEQUENCE [LARGE SCALE GENOMIC DNA]</scope>
    <source>
        <strain evidence="11 12">B2N2-7</strain>
    </source>
</reference>
<evidence type="ECO:0000256" key="9">
    <source>
        <dbReference type="NCBIfam" id="TIGR00938"/>
    </source>
</evidence>
<keyword evidence="2 8" id="KW-0808">Transferase</keyword>
<keyword evidence="12" id="KW-1185">Reference proteome</keyword>
<dbReference type="AlphaFoldDB" id="A0A845BRZ6"/>
<evidence type="ECO:0000256" key="3">
    <source>
        <dbReference type="ARBA" id="ARBA00022697"/>
    </source>
</evidence>
<dbReference type="HAMAP" id="MF_00301">
    <property type="entry name" value="Homoser_kinase_2"/>
    <property type="match status" value="1"/>
</dbReference>
<evidence type="ECO:0000313" key="12">
    <source>
        <dbReference type="Proteomes" id="UP000467214"/>
    </source>
</evidence>
<accession>A0A845BRZ6</accession>
<keyword evidence="1 8" id="KW-0028">Amino-acid biosynthesis</keyword>
<dbReference type="EC" id="2.7.1.39" evidence="8 9"/>
<sequence>MSVYTSVTKQALTDWLAGYALGELVDLKGIAAGITNTNYFVTTTHGRYVLTLFEALQLHELPYYLQLMSHLSRHGVACPAPVADNTDRLASMLCGKPACLVTCLDGADVSEPSATQCRALGEMLATLHRAGDTFTLKMKNPRGPRWWSQAAQTLYARLPDSDAAMLRAEIQLQDSHRFDHLPSGVIHADLFKDNVLMKGEAIAGFIDFYYACNDVLLYDVAIALNDWARKADGTIDDTLARALLDGYRKVRPLTAEEEQNWPVMLRAGALRFWVSRLLDLHFPPAGELTFTKDPAVFRQLIVDYSRRTDFWL</sequence>
<comment type="similarity">
    <text evidence="7 8">Belongs to the pseudomonas-type ThrB family.</text>
</comment>
<dbReference type="InterPro" id="IPR005280">
    <property type="entry name" value="Homoserine_kinase_II"/>
</dbReference>
<dbReference type="SUPFAM" id="SSF56112">
    <property type="entry name" value="Protein kinase-like (PK-like)"/>
    <property type="match status" value="1"/>
</dbReference>
<dbReference type="PANTHER" id="PTHR21064">
    <property type="entry name" value="AMINOGLYCOSIDE PHOSPHOTRANSFERASE DOMAIN-CONTAINING PROTEIN-RELATED"/>
    <property type="match status" value="1"/>
</dbReference>
<evidence type="ECO:0000256" key="1">
    <source>
        <dbReference type="ARBA" id="ARBA00022605"/>
    </source>
</evidence>
<dbReference type="Pfam" id="PF01636">
    <property type="entry name" value="APH"/>
    <property type="match status" value="1"/>
</dbReference>
<comment type="catalytic activity">
    <reaction evidence="8">
        <text>L-homoserine + ATP = O-phospho-L-homoserine + ADP + H(+)</text>
        <dbReference type="Rhea" id="RHEA:13985"/>
        <dbReference type="ChEBI" id="CHEBI:15378"/>
        <dbReference type="ChEBI" id="CHEBI:30616"/>
        <dbReference type="ChEBI" id="CHEBI:57476"/>
        <dbReference type="ChEBI" id="CHEBI:57590"/>
        <dbReference type="ChEBI" id="CHEBI:456216"/>
        <dbReference type="EC" id="2.7.1.39"/>
    </reaction>
</comment>
<dbReference type="Proteomes" id="UP000467214">
    <property type="component" value="Unassembled WGS sequence"/>
</dbReference>
<evidence type="ECO:0000256" key="6">
    <source>
        <dbReference type="ARBA" id="ARBA00022840"/>
    </source>
</evidence>
<evidence type="ECO:0000256" key="5">
    <source>
        <dbReference type="ARBA" id="ARBA00022777"/>
    </source>
</evidence>
<name>A0A845BRZ6_9NEIS</name>
<dbReference type="NCBIfam" id="TIGR00938">
    <property type="entry name" value="thrB_alt"/>
    <property type="match status" value="1"/>
</dbReference>
<dbReference type="InterPro" id="IPR011009">
    <property type="entry name" value="Kinase-like_dom_sf"/>
</dbReference>
<dbReference type="UniPathway" id="UPA00050">
    <property type="reaction ID" value="UER00064"/>
</dbReference>
<evidence type="ECO:0000256" key="7">
    <source>
        <dbReference type="ARBA" id="ARBA00038240"/>
    </source>
</evidence>
<gene>
    <name evidence="8 11" type="primary">thrB</name>
    <name evidence="11" type="ORF">GQF02_13190</name>
</gene>
<dbReference type="EMBL" id="WSSB01000013">
    <property type="protein sequence ID" value="MXR37928.1"/>
    <property type="molecule type" value="Genomic_DNA"/>
</dbReference>
<evidence type="ECO:0000313" key="11">
    <source>
        <dbReference type="EMBL" id="MXR37928.1"/>
    </source>
</evidence>
<dbReference type="InterPro" id="IPR002575">
    <property type="entry name" value="Aminoglycoside_PTrfase"/>
</dbReference>
<dbReference type="PANTHER" id="PTHR21064:SF6">
    <property type="entry name" value="AMINOGLYCOSIDE PHOSPHOTRANSFERASE DOMAIN-CONTAINING PROTEIN"/>
    <property type="match status" value="1"/>
</dbReference>
<dbReference type="Gene3D" id="3.30.200.20">
    <property type="entry name" value="Phosphorylase Kinase, domain 1"/>
    <property type="match status" value="1"/>
</dbReference>
<evidence type="ECO:0000256" key="2">
    <source>
        <dbReference type="ARBA" id="ARBA00022679"/>
    </source>
</evidence>
<keyword evidence="4 8" id="KW-0547">Nucleotide-binding</keyword>
<evidence type="ECO:0000256" key="4">
    <source>
        <dbReference type="ARBA" id="ARBA00022741"/>
    </source>
</evidence>
<dbReference type="GO" id="GO:0004413">
    <property type="term" value="F:homoserine kinase activity"/>
    <property type="evidence" value="ECO:0007669"/>
    <property type="project" value="UniProtKB-UniRule"/>
</dbReference>
<organism evidence="11 12">
    <name type="scientific">Craterilacuibacter sinensis</name>
    <dbReference type="NCBI Taxonomy" id="2686017"/>
    <lineage>
        <taxon>Bacteria</taxon>
        <taxon>Pseudomonadati</taxon>
        <taxon>Pseudomonadota</taxon>
        <taxon>Betaproteobacteria</taxon>
        <taxon>Neisseriales</taxon>
        <taxon>Neisseriaceae</taxon>
        <taxon>Craterilacuibacter</taxon>
    </lineage>
</organism>
<dbReference type="GO" id="GO:0009088">
    <property type="term" value="P:threonine biosynthetic process"/>
    <property type="evidence" value="ECO:0007669"/>
    <property type="project" value="UniProtKB-UniRule"/>
</dbReference>
<evidence type="ECO:0000259" key="10">
    <source>
        <dbReference type="Pfam" id="PF01636"/>
    </source>
</evidence>
<dbReference type="Gene3D" id="3.90.1200.10">
    <property type="match status" value="1"/>
</dbReference>
<comment type="caution">
    <text evidence="11">The sequence shown here is derived from an EMBL/GenBank/DDBJ whole genome shotgun (WGS) entry which is preliminary data.</text>
</comment>
<dbReference type="RefSeq" id="WP_124735935.1">
    <property type="nucleotide sequence ID" value="NZ_WSSB01000013.1"/>
</dbReference>